<dbReference type="EMBL" id="FXTJ01000005">
    <property type="protein sequence ID" value="SMO83277.1"/>
    <property type="molecule type" value="Genomic_DNA"/>
</dbReference>
<dbReference type="SMART" id="SM00855">
    <property type="entry name" value="PGAM"/>
    <property type="match status" value="1"/>
</dbReference>
<dbReference type="GO" id="GO:0006754">
    <property type="term" value="P:ATP biosynthetic process"/>
    <property type="evidence" value="ECO:0007669"/>
    <property type="project" value="TreeGrafter"/>
</dbReference>
<keyword evidence="2 3" id="KW-0378">Hydrolase</keyword>
<dbReference type="Gene3D" id="3.90.79.10">
    <property type="entry name" value="Nucleoside Triphosphate Pyrophosphohydrolase"/>
    <property type="match status" value="1"/>
</dbReference>
<dbReference type="InterPro" id="IPR013078">
    <property type="entry name" value="His_Pase_superF_clade-1"/>
</dbReference>
<evidence type="ECO:0000313" key="6">
    <source>
        <dbReference type="Proteomes" id="UP000317484"/>
    </source>
</evidence>
<dbReference type="InterPro" id="IPR029033">
    <property type="entry name" value="His_PPase_superfam"/>
</dbReference>
<dbReference type="InterPro" id="IPR051325">
    <property type="entry name" value="Nudix_hydrolase_domain"/>
</dbReference>
<feature type="domain" description="Nudix hydrolase" evidence="4">
    <location>
        <begin position="1"/>
        <end position="121"/>
    </location>
</feature>
<keyword evidence="6" id="KW-1185">Reference proteome</keyword>
<dbReference type="CDD" id="cd07067">
    <property type="entry name" value="HP_PGM_like"/>
    <property type="match status" value="1"/>
</dbReference>
<dbReference type="GO" id="GO:0004081">
    <property type="term" value="F:bis(5'-nucleosyl)-tetraphosphatase (asymmetrical) activity"/>
    <property type="evidence" value="ECO:0007669"/>
    <property type="project" value="TreeGrafter"/>
</dbReference>
<evidence type="ECO:0000256" key="3">
    <source>
        <dbReference type="RuleBase" id="RU003476"/>
    </source>
</evidence>
<evidence type="ECO:0000256" key="1">
    <source>
        <dbReference type="ARBA" id="ARBA00005582"/>
    </source>
</evidence>
<accession>A0A521EH83</accession>
<evidence type="ECO:0000256" key="2">
    <source>
        <dbReference type="ARBA" id="ARBA00022801"/>
    </source>
</evidence>
<dbReference type="SUPFAM" id="SSF53254">
    <property type="entry name" value="Phosphoglycerate mutase-like"/>
    <property type="match status" value="1"/>
</dbReference>
<dbReference type="PANTHER" id="PTHR21340">
    <property type="entry name" value="DIADENOSINE 5,5-P1,P4-TETRAPHOSPHATE PYROPHOSPHOHYDROLASE MUTT"/>
    <property type="match status" value="1"/>
</dbReference>
<evidence type="ECO:0000313" key="5">
    <source>
        <dbReference type="EMBL" id="SMO83277.1"/>
    </source>
</evidence>
<dbReference type="PRINTS" id="PR00502">
    <property type="entry name" value="NUDIXFAMILY"/>
</dbReference>
<dbReference type="PANTHER" id="PTHR21340:SF0">
    <property type="entry name" value="BIS(5'-NUCLEOSYL)-TETRAPHOSPHATASE [ASYMMETRICAL]"/>
    <property type="match status" value="1"/>
</dbReference>
<dbReference type="InterPro" id="IPR000086">
    <property type="entry name" value="NUDIX_hydrolase_dom"/>
</dbReference>
<protein>
    <submittedName>
        <fullName evidence="5">8-oxo-dGTP diphosphatase</fullName>
    </submittedName>
</protein>
<dbReference type="PROSITE" id="PS00893">
    <property type="entry name" value="NUDIX_BOX"/>
    <property type="match status" value="1"/>
</dbReference>
<dbReference type="InterPro" id="IPR015797">
    <property type="entry name" value="NUDIX_hydrolase-like_dom_sf"/>
</dbReference>
<dbReference type="InterPro" id="IPR020476">
    <property type="entry name" value="Nudix_hydrolase"/>
</dbReference>
<comment type="similarity">
    <text evidence="1 3">Belongs to the Nudix hydrolase family.</text>
</comment>
<dbReference type="Pfam" id="PF00293">
    <property type="entry name" value="NUDIX"/>
    <property type="match status" value="1"/>
</dbReference>
<evidence type="ECO:0000259" key="4">
    <source>
        <dbReference type="PROSITE" id="PS51462"/>
    </source>
</evidence>
<dbReference type="Gene3D" id="3.40.50.1240">
    <property type="entry name" value="Phosphoglycerate mutase-like"/>
    <property type="match status" value="1"/>
</dbReference>
<dbReference type="PROSITE" id="PS51462">
    <property type="entry name" value="NUDIX"/>
    <property type="match status" value="1"/>
</dbReference>
<dbReference type="InterPro" id="IPR020084">
    <property type="entry name" value="NUDIX_hydrolase_CS"/>
</dbReference>
<gene>
    <name evidence="5" type="ORF">SAMN06273567_10598</name>
</gene>
<dbReference type="SUPFAM" id="SSF55811">
    <property type="entry name" value="Nudix"/>
    <property type="match status" value="1"/>
</dbReference>
<dbReference type="Pfam" id="PF00300">
    <property type="entry name" value="His_Phos_1"/>
    <property type="match status" value="1"/>
</dbReference>
<dbReference type="CDD" id="cd03673">
    <property type="entry name" value="NUDIX_Ap6A_hydrolase"/>
    <property type="match status" value="1"/>
</dbReference>
<reference evidence="5 6" key="1">
    <citation type="submission" date="2017-05" db="EMBL/GenBank/DDBJ databases">
        <authorList>
            <person name="Varghese N."/>
            <person name="Submissions S."/>
        </authorList>
    </citation>
    <scope>NUCLEOTIDE SEQUENCE [LARGE SCALE GENOMIC DNA]</scope>
    <source>
        <strain evidence="5 6">DSM 46834</strain>
    </source>
</reference>
<organism evidence="5 6">
    <name type="scientific">Geodermatophilus aquaeductus</name>
    <dbReference type="NCBI Taxonomy" id="1564161"/>
    <lineage>
        <taxon>Bacteria</taxon>
        <taxon>Bacillati</taxon>
        <taxon>Actinomycetota</taxon>
        <taxon>Actinomycetes</taxon>
        <taxon>Geodermatophilales</taxon>
        <taxon>Geodermatophilaceae</taxon>
        <taxon>Geodermatophilus</taxon>
    </lineage>
</organism>
<dbReference type="AlphaFoldDB" id="A0A521EH83"/>
<proteinExistence type="inferred from homology"/>
<sequence length="296" mass="32415">MWRPAAGGGVETVVVHRPRYDDWSLPKGKLDAGENALTAAVREVVEETGLQVVAGRRSLRTRYEVATGPKQVDYWLMRAVGTEQPFVPNHEVDELRWLPVEEAAALVTHEHDRRVVTDLVRDDVPPTPTLLLVRHAKAGSRSDWDGPDDERPLETRGWRQARQLADVLPVFGPCELLSAERVRCRQTLEPLAERTGLPVRSLPELGEEEFSADPQAGLAAIERLLEPREQPGVAVVCSQGGAIPSVLMSLGVRWEGVAGRLHPPAAKGSVWALGGRPGALLADYYRDLGPDPDAPT</sequence>
<name>A0A521EH83_9ACTN</name>
<dbReference type="Proteomes" id="UP000317484">
    <property type="component" value="Unassembled WGS sequence"/>
</dbReference>
<dbReference type="GO" id="GO:0006167">
    <property type="term" value="P:AMP biosynthetic process"/>
    <property type="evidence" value="ECO:0007669"/>
    <property type="project" value="TreeGrafter"/>
</dbReference>